<feature type="domain" description="Peptidase A1" evidence="3">
    <location>
        <begin position="106"/>
        <end position="269"/>
    </location>
</feature>
<feature type="chain" id="PRO_5026952975" description="Peptidase A1 domain-containing protein" evidence="2">
    <location>
        <begin position="25"/>
        <end position="269"/>
    </location>
</feature>
<evidence type="ECO:0000259" key="3">
    <source>
        <dbReference type="PROSITE" id="PS51767"/>
    </source>
</evidence>
<dbReference type="InterPro" id="IPR001461">
    <property type="entry name" value="Aspartic_peptidase_A1"/>
</dbReference>
<dbReference type="GO" id="GO:0004190">
    <property type="term" value="F:aspartic-type endopeptidase activity"/>
    <property type="evidence" value="ECO:0007669"/>
    <property type="project" value="InterPro"/>
</dbReference>
<dbReference type="PANTHER" id="PTHR13683">
    <property type="entry name" value="ASPARTYL PROTEASES"/>
    <property type="match status" value="1"/>
</dbReference>
<reference evidence="4" key="1">
    <citation type="submission" date="2019-03" db="EMBL/GenBank/DDBJ databases">
        <authorList>
            <person name="Mank J."/>
            <person name="Almeida P."/>
        </authorList>
    </citation>
    <scope>NUCLEOTIDE SEQUENCE</scope>
    <source>
        <strain evidence="4">78183</strain>
    </source>
</reference>
<evidence type="ECO:0000256" key="2">
    <source>
        <dbReference type="SAM" id="SignalP"/>
    </source>
</evidence>
<dbReference type="InterPro" id="IPR021109">
    <property type="entry name" value="Peptidase_aspartic_dom_sf"/>
</dbReference>
<dbReference type="PROSITE" id="PS51767">
    <property type="entry name" value="PEPTIDASE_A1"/>
    <property type="match status" value="1"/>
</dbReference>
<gene>
    <name evidence="4" type="ORF">SVIM_LOCUS371494</name>
</gene>
<evidence type="ECO:0000256" key="1">
    <source>
        <dbReference type="ARBA" id="ARBA00007447"/>
    </source>
</evidence>
<protein>
    <recommendedName>
        <fullName evidence="3">Peptidase A1 domain-containing protein</fullName>
    </recommendedName>
</protein>
<organism evidence="4">
    <name type="scientific">Salix viminalis</name>
    <name type="common">Common osier</name>
    <name type="synonym">Basket willow</name>
    <dbReference type="NCBI Taxonomy" id="40686"/>
    <lineage>
        <taxon>Eukaryota</taxon>
        <taxon>Viridiplantae</taxon>
        <taxon>Streptophyta</taxon>
        <taxon>Embryophyta</taxon>
        <taxon>Tracheophyta</taxon>
        <taxon>Spermatophyta</taxon>
        <taxon>Magnoliopsida</taxon>
        <taxon>eudicotyledons</taxon>
        <taxon>Gunneridae</taxon>
        <taxon>Pentapetalae</taxon>
        <taxon>rosids</taxon>
        <taxon>fabids</taxon>
        <taxon>Malpighiales</taxon>
        <taxon>Salicaceae</taxon>
        <taxon>Saliceae</taxon>
        <taxon>Salix</taxon>
    </lineage>
</organism>
<dbReference type="GO" id="GO:0006508">
    <property type="term" value="P:proteolysis"/>
    <property type="evidence" value="ECO:0007669"/>
    <property type="project" value="InterPro"/>
</dbReference>
<dbReference type="InterPro" id="IPR033121">
    <property type="entry name" value="PEPTIDASE_A1"/>
</dbReference>
<accession>A0A6N2MLT4</accession>
<proteinExistence type="inferred from homology"/>
<dbReference type="PANTHER" id="PTHR13683:SF339">
    <property type="entry name" value="PEPTIDASE A1 DOMAIN-CONTAINING PROTEIN"/>
    <property type="match status" value="1"/>
</dbReference>
<keyword evidence="2" id="KW-0732">Signal</keyword>
<evidence type="ECO:0000313" key="4">
    <source>
        <dbReference type="EMBL" id="VFU53493.1"/>
    </source>
</evidence>
<dbReference type="EMBL" id="CAADRP010001818">
    <property type="protein sequence ID" value="VFU53493.1"/>
    <property type="molecule type" value="Genomic_DNA"/>
</dbReference>
<dbReference type="SUPFAM" id="SSF50630">
    <property type="entry name" value="Acid proteases"/>
    <property type="match status" value="1"/>
</dbReference>
<comment type="similarity">
    <text evidence="1">Belongs to the peptidase A1 family.</text>
</comment>
<dbReference type="Pfam" id="PF14543">
    <property type="entry name" value="TAXi_N"/>
    <property type="match status" value="1"/>
</dbReference>
<dbReference type="AlphaFoldDB" id="A0A6N2MLT4"/>
<dbReference type="InterPro" id="IPR032861">
    <property type="entry name" value="TAXi_N"/>
</dbReference>
<name>A0A6N2MLT4_SALVM</name>
<sequence length="269" mass="29403">MECDRVAVLVVVVLLCCQFEASAGLTFSSKLIHRFSDEAKSLSISRKGNASGDLWPERYSFEYFQLLLGNDLKRQRMKLGSQKNQLLFPSQGSQALFFGNELDWLHYTWIDIGTPNVSFLVALDAGSDLLWVPCDCIQCAPLSASAPVIMQDRDLSEYSPSLSSTSRHLPCDHQLCGWSSNCKSPKDPCPYIVNYYDFENTSSAGFLVEDKLHLASVGDHTARKMFQAPVVLGCGRKQSGSYFDGAAPDGVMGLGPGDISVPSLLAKAG</sequence>
<dbReference type="CDD" id="cd05471">
    <property type="entry name" value="pepsin_like"/>
    <property type="match status" value="1"/>
</dbReference>
<dbReference type="InterPro" id="IPR034164">
    <property type="entry name" value="Pepsin-like_dom"/>
</dbReference>
<dbReference type="Gene3D" id="2.40.70.10">
    <property type="entry name" value="Acid Proteases"/>
    <property type="match status" value="1"/>
</dbReference>
<feature type="signal peptide" evidence="2">
    <location>
        <begin position="1"/>
        <end position="24"/>
    </location>
</feature>